<accession>A0A2S3GZA7</accession>
<proteinExistence type="predicted"/>
<reference evidence="1" key="1">
    <citation type="submission" date="2018-04" db="EMBL/GenBank/DDBJ databases">
        <title>WGS assembly of Panicum hallii.</title>
        <authorList>
            <person name="Lovell J."/>
            <person name="Jenkins J."/>
            <person name="Lowry D."/>
            <person name="Mamidi S."/>
            <person name="Sreedasyam A."/>
            <person name="Weng X."/>
            <person name="Barry K."/>
            <person name="Bonette J."/>
            <person name="Campitelli B."/>
            <person name="Daum C."/>
            <person name="Gordon S."/>
            <person name="Gould B."/>
            <person name="Lipzen A."/>
            <person name="Macqueen A."/>
            <person name="Palacio-Mejia J."/>
            <person name="Plott C."/>
            <person name="Shakirov E."/>
            <person name="Shu S."/>
            <person name="Yoshinaga Y."/>
            <person name="Zane M."/>
            <person name="Rokhsar D."/>
            <person name="Grimwood J."/>
            <person name="Schmutz J."/>
            <person name="Juenger T."/>
        </authorList>
    </citation>
    <scope>NUCLEOTIDE SEQUENCE [LARGE SCALE GENOMIC DNA]</scope>
    <source>
        <strain evidence="1">FIL2</strain>
    </source>
</reference>
<gene>
    <name evidence="1" type="ORF">PAHAL_2G253700</name>
</gene>
<name>A0A2S3GZA7_9POAL</name>
<dbReference type="Gramene" id="PAN12260">
    <property type="protein sequence ID" value="PAN12260"/>
    <property type="gene ID" value="PAHAL_2G253700"/>
</dbReference>
<dbReference type="AlphaFoldDB" id="A0A2S3GZA7"/>
<sequence>MSTVRALEAVVGCLHHISVDAANKCAYILYPDAQGAQYLRAHYVKVGKEKIFFDLVKNVELLPFGEDHDQHIRIARML</sequence>
<dbReference type="EMBL" id="CM008047">
    <property type="protein sequence ID" value="PAN12260.1"/>
    <property type="molecule type" value="Genomic_DNA"/>
</dbReference>
<evidence type="ECO:0000313" key="1">
    <source>
        <dbReference type="EMBL" id="PAN12260.1"/>
    </source>
</evidence>
<protein>
    <submittedName>
        <fullName evidence="1">Uncharacterized protein</fullName>
    </submittedName>
</protein>
<dbReference type="Proteomes" id="UP000243499">
    <property type="component" value="Chromosome 2"/>
</dbReference>
<organism evidence="1">
    <name type="scientific">Panicum hallii</name>
    <dbReference type="NCBI Taxonomy" id="206008"/>
    <lineage>
        <taxon>Eukaryota</taxon>
        <taxon>Viridiplantae</taxon>
        <taxon>Streptophyta</taxon>
        <taxon>Embryophyta</taxon>
        <taxon>Tracheophyta</taxon>
        <taxon>Spermatophyta</taxon>
        <taxon>Magnoliopsida</taxon>
        <taxon>Liliopsida</taxon>
        <taxon>Poales</taxon>
        <taxon>Poaceae</taxon>
        <taxon>PACMAD clade</taxon>
        <taxon>Panicoideae</taxon>
        <taxon>Panicodae</taxon>
        <taxon>Paniceae</taxon>
        <taxon>Panicinae</taxon>
        <taxon>Panicum</taxon>
        <taxon>Panicum sect. Panicum</taxon>
    </lineage>
</organism>